<evidence type="ECO:0000259" key="11">
    <source>
        <dbReference type="PROSITE" id="PS50111"/>
    </source>
</evidence>
<dbReference type="PROSITE" id="PS50111">
    <property type="entry name" value="CHEMOTAXIS_TRANSDUC_2"/>
    <property type="match status" value="1"/>
</dbReference>
<dbReference type="Pfam" id="PF17200">
    <property type="entry name" value="sCache_2"/>
    <property type="match status" value="1"/>
</dbReference>
<keyword evidence="2" id="KW-1003">Cell membrane</keyword>
<dbReference type="SMART" id="SM00283">
    <property type="entry name" value="MA"/>
    <property type="match status" value="1"/>
</dbReference>
<evidence type="ECO:0000256" key="5">
    <source>
        <dbReference type="ARBA" id="ARBA00022989"/>
    </source>
</evidence>
<evidence type="ECO:0000313" key="14">
    <source>
        <dbReference type="EMBL" id="ASP37526.1"/>
    </source>
</evidence>
<evidence type="ECO:0000256" key="8">
    <source>
        <dbReference type="ARBA" id="ARBA00029447"/>
    </source>
</evidence>
<dbReference type="KEGG" id="bsan:CHH28_02035"/>
<evidence type="ECO:0000313" key="15">
    <source>
        <dbReference type="Proteomes" id="UP000202440"/>
    </source>
</evidence>
<evidence type="ECO:0000259" key="13">
    <source>
        <dbReference type="PROSITE" id="PS50885"/>
    </source>
</evidence>
<dbReference type="SUPFAM" id="SSF58104">
    <property type="entry name" value="Methyl-accepting chemotaxis protein (MCP) signaling domain"/>
    <property type="match status" value="1"/>
</dbReference>
<dbReference type="PROSITE" id="PS50192">
    <property type="entry name" value="T_SNARE"/>
    <property type="match status" value="1"/>
</dbReference>
<organism evidence="14 15">
    <name type="scientific">Bacterioplanes sanyensis</name>
    <dbReference type="NCBI Taxonomy" id="1249553"/>
    <lineage>
        <taxon>Bacteria</taxon>
        <taxon>Pseudomonadati</taxon>
        <taxon>Pseudomonadota</taxon>
        <taxon>Gammaproteobacteria</taxon>
        <taxon>Oceanospirillales</taxon>
        <taxon>Oceanospirillaceae</taxon>
        <taxon>Bacterioplanes</taxon>
    </lineage>
</organism>
<dbReference type="Gene3D" id="1.10.287.950">
    <property type="entry name" value="Methyl-accepting chemotaxis protein"/>
    <property type="match status" value="1"/>
</dbReference>
<evidence type="ECO:0000256" key="6">
    <source>
        <dbReference type="ARBA" id="ARBA00023136"/>
    </source>
</evidence>
<comment type="similarity">
    <text evidence="8">Belongs to the methyl-accepting chemotaxis (MCP) protein family.</text>
</comment>
<evidence type="ECO:0000259" key="12">
    <source>
        <dbReference type="PROSITE" id="PS50192"/>
    </source>
</evidence>
<feature type="domain" description="Methyl-accepting transducer" evidence="11">
    <location>
        <begin position="290"/>
        <end position="526"/>
    </location>
</feature>
<protein>
    <submittedName>
        <fullName evidence="14">Chemotaxis protein</fullName>
    </submittedName>
</protein>
<dbReference type="EMBL" id="CP022530">
    <property type="protein sequence ID" value="ASP37526.1"/>
    <property type="molecule type" value="Genomic_DNA"/>
</dbReference>
<dbReference type="CDD" id="cd11386">
    <property type="entry name" value="MCP_signal"/>
    <property type="match status" value="1"/>
</dbReference>
<dbReference type="InterPro" id="IPR003660">
    <property type="entry name" value="HAMP_dom"/>
</dbReference>
<feature type="transmembrane region" description="Helical" evidence="10">
    <location>
        <begin position="211"/>
        <end position="230"/>
    </location>
</feature>
<evidence type="ECO:0000256" key="9">
    <source>
        <dbReference type="PROSITE-ProRule" id="PRU00284"/>
    </source>
</evidence>
<dbReference type="Pfam" id="PF00015">
    <property type="entry name" value="MCPsignal"/>
    <property type="match status" value="1"/>
</dbReference>
<dbReference type="Gene3D" id="3.30.450.20">
    <property type="entry name" value="PAS domain"/>
    <property type="match status" value="1"/>
</dbReference>
<dbReference type="GO" id="GO:0004888">
    <property type="term" value="F:transmembrane signaling receptor activity"/>
    <property type="evidence" value="ECO:0007669"/>
    <property type="project" value="InterPro"/>
</dbReference>
<name>A0A222FG13_9GAMM</name>
<dbReference type="CDD" id="cd06225">
    <property type="entry name" value="HAMP"/>
    <property type="match status" value="1"/>
</dbReference>
<dbReference type="FunFam" id="1.10.287.950:FF:000001">
    <property type="entry name" value="Methyl-accepting chemotaxis sensory transducer"/>
    <property type="match status" value="1"/>
</dbReference>
<dbReference type="InterPro" id="IPR000727">
    <property type="entry name" value="T_SNARE_dom"/>
</dbReference>
<dbReference type="PROSITE" id="PS50885">
    <property type="entry name" value="HAMP"/>
    <property type="match status" value="1"/>
</dbReference>
<comment type="subcellular location">
    <subcellularLocation>
        <location evidence="1">Cell inner membrane</location>
        <topology evidence="1">Multi-pass membrane protein</topology>
    </subcellularLocation>
</comment>
<dbReference type="GO" id="GO:0006935">
    <property type="term" value="P:chemotaxis"/>
    <property type="evidence" value="ECO:0007669"/>
    <property type="project" value="InterPro"/>
</dbReference>
<evidence type="ECO:0000256" key="4">
    <source>
        <dbReference type="ARBA" id="ARBA00022692"/>
    </source>
</evidence>
<accession>A0A222FG13</accession>
<feature type="domain" description="HAMP" evidence="13">
    <location>
        <begin position="231"/>
        <end position="285"/>
    </location>
</feature>
<keyword evidence="5 10" id="KW-1133">Transmembrane helix</keyword>
<proteinExistence type="inferred from homology"/>
<dbReference type="InterPro" id="IPR004090">
    <property type="entry name" value="Chemotax_Me-accpt_rcpt"/>
</dbReference>
<dbReference type="OrthoDB" id="6376221at2"/>
<evidence type="ECO:0000256" key="2">
    <source>
        <dbReference type="ARBA" id="ARBA00022475"/>
    </source>
</evidence>
<dbReference type="PANTHER" id="PTHR32089:SF119">
    <property type="entry name" value="METHYL-ACCEPTING CHEMOTAXIS PROTEIN CTPL"/>
    <property type="match status" value="1"/>
</dbReference>
<dbReference type="PANTHER" id="PTHR32089">
    <property type="entry name" value="METHYL-ACCEPTING CHEMOTAXIS PROTEIN MCPB"/>
    <property type="match status" value="1"/>
</dbReference>
<reference evidence="14 15" key="1">
    <citation type="submission" date="2017-07" db="EMBL/GenBank/DDBJ databases">
        <title>Annotated genome sequence of Bacterioplanes sanyensis isolated from Red Sea.</title>
        <authorList>
            <person name="Rehman Z.U."/>
        </authorList>
    </citation>
    <scope>NUCLEOTIDE SEQUENCE [LARGE SCALE GENOMIC DNA]</scope>
    <source>
        <strain evidence="14 15">NV9</strain>
    </source>
</reference>
<dbReference type="AlphaFoldDB" id="A0A222FG13"/>
<keyword evidence="7 9" id="KW-0807">Transducer</keyword>
<keyword evidence="15" id="KW-1185">Reference proteome</keyword>
<evidence type="ECO:0000256" key="7">
    <source>
        <dbReference type="ARBA" id="ARBA00023224"/>
    </source>
</evidence>
<dbReference type="RefSeq" id="WP_094058744.1">
    <property type="nucleotide sequence ID" value="NZ_CP022530.1"/>
</dbReference>
<dbReference type="InterPro" id="IPR033480">
    <property type="entry name" value="sCache_2"/>
</dbReference>
<keyword evidence="3" id="KW-0997">Cell inner membrane</keyword>
<dbReference type="Proteomes" id="UP000202440">
    <property type="component" value="Chromosome"/>
</dbReference>
<dbReference type="SMART" id="SM00304">
    <property type="entry name" value="HAMP"/>
    <property type="match status" value="1"/>
</dbReference>
<dbReference type="InterPro" id="IPR004089">
    <property type="entry name" value="MCPsignal_dom"/>
</dbReference>
<dbReference type="GO" id="GO:0007165">
    <property type="term" value="P:signal transduction"/>
    <property type="evidence" value="ECO:0007669"/>
    <property type="project" value="UniProtKB-KW"/>
</dbReference>
<keyword evidence="6 10" id="KW-0472">Membrane</keyword>
<evidence type="ECO:0000256" key="3">
    <source>
        <dbReference type="ARBA" id="ARBA00022519"/>
    </source>
</evidence>
<dbReference type="Pfam" id="PF00672">
    <property type="entry name" value="HAMP"/>
    <property type="match status" value="1"/>
</dbReference>
<keyword evidence="4 10" id="KW-0812">Transmembrane</keyword>
<feature type="domain" description="T-SNARE coiled-coil homology" evidence="12">
    <location>
        <begin position="477"/>
        <end position="539"/>
    </location>
</feature>
<gene>
    <name evidence="14" type="ORF">CHH28_02035</name>
</gene>
<evidence type="ECO:0000256" key="1">
    <source>
        <dbReference type="ARBA" id="ARBA00004429"/>
    </source>
</evidence>
<sequence length="562" mass="60090">MPQLSIKARIILLGTLPVLILAALMIATQLISAADETAASIDSMRQQAMTRKSNELKSYVQMAVSVIRPVMNDNSLSAEQRAQQAAELLNRFRYGGGSGYMFAYNTQGVAQAHGAKPELVGQQMMNIQDKDGVYIIRELLDASRNGDGFVEYRWDNPATNNPNGRKLSYGQYVPELQWMIGTGFYIDDIEEQLAGVAAQIKQRNAEFLQETLLTVVIMLGLLAAAALWMARRIVNPLHRAVSAMEEISSGDGDLTRRMSVDGNDELGRLSGAFNRFADQVQKLVQGVCASSQTLVGAAGQLRMAVDNARNGADRQHQESDQVATAMNEMSAAATEVAGHASSTADAASGADQQVKDSLQVLQQSIAVIDGLESQVQEGVTVIETLGKDSENIGSVLDVIRGIAEQTNLLALNAAIEAARAGEAGRGFAVVADEVRSLASKTQSSTDEIQTMITRLQQGAGDAVRVISSIQESSAASVSESRKVDEALHTISGAVQVINDMTTQIASAAEEQTSVAATINENVHSIVAIARETADETSNSDASTESLENVAHELQAMVSQYRT</sequence>
<dbReference type="PRINTS" id="PR00260">
    <property type="entry name" value="CHEMTRNSDUCR"/>
</dbReference>
<dbReference type="SMART" id="SM01049">
    <property type="entry name" value="Cache_2"/>
    <property type="match status" value="1"/>
</dbReference>
<evidence type="ECO:0000256" key="10">
    <source>
        <dbReference type="SAM" id="Phobius"/>
    </source>
</evidence>
<dbReference type="GO" id="GO:0005886">
    <property type="term" value="C:plasma membrane"/>
    <property type="evidence" value="ECO:0007669"/>
    <property type="project" value="UniProtKB-SubCell"/>
</dbReference>